<dbReference type="EMBL" id="GDUN01001120">
    <property type="protein sequence ID" value="JAN94799.1"/>
    <property type="molecule type" value="mRNA"/>
</dbReference>
<evidence type="ECO:0000256" key="9">
    <source>
        <dbReference type="RuleBase" id="RU003500"/>
    </source>
</evidence>
<dbReference type="GO" id="GO:0060070">
    <property type="term" value="P:canonical Wnt signaling pathway"/>
    <property type="evidence" value="ECO:0007669"/>
    <property type="project" value="TreeGrafter"/>
</dbReference>
<dbReference type="VEuPathDB" id="VectorBase:AAEL000599"/>
<sequence>MELVSIVLVCLMAVSANGEVESKSKPGRGRGSMWWGIAKAGEPNNISPLANGMIYMDPAIHATLRRKQRRLARENPGVLAAIAKGANMAINECQHQFRNRRWNCSTRNFLRGKNLFGKIVERGCRETAFIYAITSAAVTHSIARACSEGSIESCTCDYSHQSRAPQASTMGAVAGVRDWEWGGCSDNIGFGFKFSREFVDTGERGRTLREKMNLHNNEAGRAHVQSEMRQECKCHGMSGSCTVKTCWMRLPSFRVVGDLLKDRFDGASRVMVSNSLRTSVNEATLSNRANPNGLKAQNQIGGSSPGGPNSVSSNSIHARSHQQKKINRSFGDFQRWTKLLTKIFEFPSSINRYNFQLKPHNPDHKPPGTKDLVYLEPSPGFCDRNPRLGIQGTHGRQCNDTSIGVDGCDLMCCGRGYRTQEVIVVERCACTFHWCCEVKCKLCRTKKIIHTCL</sequence>
<dbReference type="InterPro" id="IPR005817">
    <property type="entry name" value="Wnt"/>
</dbReference>
<dbReference type="CDD" id="cd19333">
    <property type="entry name" value="Wnt_Wnt1"/>
    <property type="match status" value="1"/>
</dbReference>
<evidence type="ECO:0000313" key="12">
    <source>
        <dbReference type="EMBL" id="JAN94799.1"/>
    </source>
</evidence>
<protein>
    <recommendedName>
        <fullName evidence="9">Protein Wnt</fullName>
    </recommendedName>
</protein>
<evidence type="ECO:0000256" key="5">
    <source>
        <dbReference type="ARBA" id="ARBA00022530"/>
    </source>
</evidence>
<dbReference type="GO" id="GO:0045165">
    <property type="term" value="P:cell fate commitment"/>
    <property type="evidence" value="ECO:0007669"/>
    <property type="project" value="TreeGrafter"/>
</dbReference>
<keyword evidence="7" id="KW-1015">Disulfide bond</keyword>
<dbReference type="GO" id="GO:0007517">
    <property type="term" value="P:muscle organ development"/>
    <property type="evidence" value="ECO:0007669"/>
    <property type="project" value="UniProtKB-ARBA"/>
</dbReference>
<reference evidence="12" key="1">
    <citation type="journal article" date="2016" name="PLoS ONE">
        <title>A Deep Insight into the Sialome of Male and Female Aedes aegypti Mosquitoes.</title>
        <authorList>
            <person name="Ribeiro J.M."/>
            <person name="Martin-Martin I."/>
            <person name="Arca B."/>
            <person name="Calvo E."/>
        </authorList>
    </citation>
    <scope>NUCLEOTIDE SEQUENCE</scope>
    <source>
        <strain evidence="12">Liverpool</strain>
        <tissue evidence="12">Salivary glands</tissue>
    </source>
</reference>
<accession>A0A0P6K0M7</accession>
<dbReference type="Gene3D" id="3.30.2460.20">
    <property type="match status" value="1"/>
</dbReference>
<feature type="region of interest" description="Disordered" evidence="10">
    <location>
        <begin position="282"/>
        <end position="326"/>
    </location>
</feature>
<dbReference type="GO" id="GO:0030182">
    <property type="term" value="P:neuron differentiation"/>
    <property type="evidence" value="ECO:0007669"/>
    <property type="project" value="TreeGrafter"/>
</dbReference>
<keyword evidence="4" id="KW-0964">Secreted</keyword>
<keyword evidence="8" id="KW-0449">Lipoprotein</keyword>
<evidence type="ECO:0000256" key="6">
    <source>
        <dbReference type="ARBA" id="ARBA00022687"/>
    </source>
</evidence>
<dbReference type="PANTHER" id="PTHR12027:SF91">
    <property type="entry name" value="PROTO-ONCOGENE WNT-1"/>
    <property type="match status" value="1"/>
</dbReference>
<evidence type="ECO:0000256" key="11">
    <source>
        <dbReference type="SAM" id="SignalP"/>
    </source>
</evidence>
<comment type="function">
    <text evidence="9">Ligand for members of the frizzled family of seven transmembrane receptors.</text>
</comment>
<dbReference type="GO" id="GO:0000902">
    <property type="term" value="P:cell morphogenesis"/>
    <property type="evidence" value="ECO:0007669"/>
    <property type="project" value="UniProtKB-ARBA"/>
</dbReference>
<dbReference type="GO" id="GO:0005125">
    <property type="term" value="F:cytokine activity"/>
    <property type="evidence" value="ECO:0007669"/>
    <property type="project" value="TreeGrafter"/>
</dbReference>
<dbReference type="AlphaFoldDB" id="A0A0P6K0M7"/>
<name>A0A0P6K0M7_AEDAE</name>
<dbReference type="Pfam" id="PF00110">
    <property type="entry name" value="wnt"/>
    <property type="match status" value="2"/>
</dbReference>
<dbReference type="InterPro" id="IPR043158">
    <property type="entry name" value="Wnt_C"/>
</dbReference>
<dbReference type="SMART" id="SM00097">
    <property type="entry name" value="WNT1"/>
    <property type="match status" value="1"/>
</dbReference>
<keyword evidence="5" id="KW-0272">Extracellular matrix</keyword>
<dbReference type="GO" id="GO:0005615">
    <property type="term" value="C:extracellular space"/>
    <property type="evidence" value="ECO:0007669"/>
    <property type="project" value="TreeGrafter"/>
</dbReference>
<feature type="compositionally biased region" description="Low complexity" evidence="10">
    <location>
        <begin position="306"/>
        <end position="315"/>
    </location>
</feature>
<dbReference type="PRINTS" id="PR01349">
    <property type="entry name" value="WNTPROTEIN"/>
</dbReference>
<evidence type="ECO:0000256" key="3">
    <source>
        <dbReference type="ARBA" id="ARBA00022473"/>
    </source>
</evidence>
<dbReference type="PROSITE" id="PS00246">
    <property type="entry name" value="WNT1"/>
    <property type="match status" value="1"/>
</dbReference>
<feature type="chain" id="PRO_5006129365" description="Protein Wnt" evidence="11">
    <location>
        <begin position="19"/>
        <end position="453"/>
    </location>
</feature>
<dbReference type="GO" id="GO:0005109">
    <property type="term" value="F:frizzled binding"/>
    <property type="evidence" value="ECO:0007669"/>
    <property type="project" value="TreeGrafter"/>
</dbReference>
<evidence type="ECO:0000256" key="8">
    <source>
        <dbReference type="ARBA" id="ARBA00023288"/>
    </source>
</evidence>
<dbReference type="PANTHER" id="PTHR12027">
    <property type="entry name" value="WNT RELATED"/>
    <property type="match status" value="1"/>
</dbReference>
<organism evidence="12">
    <name type="scientific">Aedes aegypti</name>
    <name type="common">Yellowfever mosquito</name>
    <name type="synonym">Culex aegypti</name>
    <dbReference type="NCBI Taxonomy" id="7159"/>
    <lineage>
        <taxon>Eukaryota</taxon>
        <taxon>Metazoa</taxon>
        <taxon>Ecdysozoa</taxon>
        <taxon>Arthropoda</taxon>
        <taxon>Hexapoda</taxon>
        <taxon>Insecta</taxon>
        <taxon>Pterygota</taxon>
        <taxon>Neoptera</taxon>
        <taxon>Endopterygota</taxon>
        <taxon>Diptera</taxon>
        <taxon>Nematocera</taxon>
        <taxon>Culicoidea</taxon>
        <taxon>Culicidae</taxon>
        <taxon>Culicinae</taxon>
        <taxon>Aedini</taxon>
        <taxon>Aedes</taxon>
        <taxon>Stegomyia</taxon>
    </lineage>
</organism>
<comment type="similarity">
    <text evidence="2 9">Belongs to the Wnt family.</text>
</comment>
<feature type="signal peptide" evidence="11">
    <location>
        <begin position="1"/>
        <end position="18"/>
    </location>
</feature>
<feature type="compositionally biased region" description="Polar residues" evidence="10">
    <location>
        <begin position="282"/>
        <end position="300"/>
    </location>
</feature>
<dbReference type="InterPro" id="IPR018161">
    <property type="entry name" value="Wnt_CS"/>
</dbReference>
<evidence type="ECO:0000256" key="2">
    <source>
        <dbReference type="ARBA" id="ARBA00005683"/>
    </source>
</evidence>
<keyword evidence="6 9" id="KW-0879">Wnt signaling pathway</keyword>
<evidence type="ECO:0000256" key="4">
    <source>
        <dbReference type="ARBA" id="ARBA00022525"/>
    </source>
</evidence>
<evidence type="ECO:0000256" key="1">
    <source>
        <dbReference type="ARBA" id="ARBA00004498"/>
    </source>
</evidence>
<comment type="subcellular location">
    <subcellularLocation>
        <location evidence="1 9">Secreted</location>
        <location evidence="1 9">Extracellular space</location>
        <location evidence="1 9">Extracellular matrix</location>
    </subcellularLocation>
</comment>
<evidence type="ECO:0000256" key="10">
    <source>
        <dbReference type="SAM" id="MobiDB-lite"/>
    </source>
</evidence>
<keyword evidence="11" id="KW-0732">Signal</keyword>
<proteinExistence type="evidence at transcript level"/>
<evidence type="ECO:0000256" key="7">
    <source>
        <dbReference type="ARBA" id="ARBA00023157"/>
    </source>
</evidence>
<dbReference type="GO" id="GO:0060560">
    <property type="term" value="P:developmental growth involved in morphogenesis"/>
    <property type="evidence" value="ECO:0007669"/>
    <property type="project" value="UniProtKB-ARBA"/>
</dbReference>
<dbReference type="FunFam" id="3.30.2460.20:FF:000001">
    <property type="entry name" value="Wnt homolog"/>
    <property type="match status" value="1"/>
</dbReference>
<keyword evidence="3 9" id="KW-0217">Developmental protein</keyword>